<protein>
    <submittedName>
        <fullName evidence="2 4">Uncharacterized protein</fullName>
    </submittedName>
</protein>
<dbReference type="EMBL" id="UYSU01036891">
    <property type="protein sequence ID" value="VDL98304.1"/>
    <property type="molecule type" value="Genomic_DNA"/>
</dbReference>
<gene>
    <name evidence="2" type="ORF">SSLN_LOCUS11919</name>
</gene>
<reference evidence="4" key="1">
    <citation type="submission" date="2016-06" db="UniProtKB">
        <authorList>
            <consortium name="WormBaseParasite"/>
        </authorList>
    </citation>
    <scope>IDENTIFICATION</scope>
</reference>
<accession>A0A183T621</accession>
<organism evidence="4">
    <name type="scientific">Schistocephalus solidus</name>
    <name type="common">Tapeworm</name>
    <dbReference type="NCBI Taxonomy" id="70667"/>
    <lineage>
        <taxon>Eukaryota</taxon>
        <taxon>Metazoa</taxon>
        <taxon>Spiralia</taxon>
        <taxon>Lophotrochozoa</taxon>
        <taxon>Platyhelminthes</taxon>
        <taxon>Cestoda</taxon>
        <taxon>Eucestoda</taxon>
        <taxon>Diphyllobothriidea</taxon>
        <taxon>Diphyllobothriidae</taxon>
        <taxon>Schistocephalus</taxon>
    </lineage>
</organism>
<evidence type="ECO:0000256" key="1">
    <source>
        <dbReference type="SAM" id="MobiDB-lite"/>
    </source>
</evidence>
<dbReference type="WBParaSite" id="SSLN_0001236901-mRNA-1">
    <property type="protein sequence ID" value="SSLN_0001236901-mRNA-1"/>
    <property type="gene ID" value="SSLN_0001236901"/>
</dbReference>
<evidence type="ECO:0000313" key="3">
    <source>
        <dbReference type="Proteomes" id="UP000275846"/>
    </source>
</evidence>
<evidence type="ECO:0000313" key="4">
    <source>
        <dbReference type="WBParaSite" id="SSLN_0001236901-mRNA-1"/>
    </source>
</evidence>
<evidence type="ECO:0000313" key="2">
    <source>
        <dbReference type="EMBL" id="VDL98304.1"/>
    </source>
</evidence>
<sequence length="70" mass="7787">MRILIGFEHSQDSGYSQQERKTDGVSQRLRRPSREPTASTKSGARGNGLPRYPQTTPKAACSDAERMVHV</sequence>
<name>A0A183T621_SCHSO</name>
<proteinExistence type="predicted"/>
<reference evidence="2 3" key="2">
    <citation type="submission" date="2018-11" db="EMBL/GenBank/DDBJ databases">
        <authorList>
            <consortium name="Pathogen Informatics"/>
        </authorList>
    </citation>
    <scope>NUCLEOTIDE SEQUENCE [LARGE SCALE GENOMIC DNA]</scope>
    <source>
        <strain evidence="2 3">NST_G2</strain>
    </source>
</reference>
<feature type="region of interest" description="Disordered" evidence="1">
    <location>
        <begin position="1"/>
        <end position="70"/>
    </location>
</feature>
<dbReference type="Proteomes" id="UP000275846">
    <property type="component" value="Unassembled WGS sequence"/>
</dbReference>
<keyword evidence="3" id="KW-1185">Reference proteome</keyword>
<dbReference type="AlphaFoldDB" id="A0A183T621"/>